<dbReference type="AlphaFoldDB" id="A0A423I7R4"/>
<comment type="caution">
    <text evidence="1">The sequence shown here is derived from an EMBL/GenBank/DDBJ whole genome shotgun (WGS) entry which is preliminary data.</text>
</comment>
<evidence type="ECO:0000313" key="2">
    <source>
        <dbReference type="Proteomes" id="UP000284168"/>
    </source>
</evidence>
<gene>
    <name evidence="1" type="ORF">BK663_27725</name>
</gene>
<accession>A0A423I7R4</accession>
<proteinExistence type="predicted"/>
<reference evidence="1 2" key="1">
    <citation type="submission" date="2016-10" db="EMBL/GenBank/DDBJ databases">
        <title>Comparative genome analysis of multiple Pseudomonas spp. focuses on biocontrol and plant growth promoting traits.</title>
        <authorList>
            <person name="Tao X.-Y."/>
            <person name="Taylor C.G."/>
        </authorList>
    </citation>
    <scope>NUCLEOTIDE SEQUENCE [LARGE SCALE GENOMIC DNA]</scope>
    <source>
        <strain evidence="1 2">48C10</strain>
    </source>
</reference>
<name>A0A423I7R4_9PSED</name>
<sequence>MFPRQLNNALQNGNTVIVQVKAGNGYHFMIVDSVRTEGGATYYMMRDSYTGPRGVMASILDGAMSHGVNAIVIGK</sequence>
<dbReference type="Proteomes" id="UP000284168">
    <property type="component" value="Unassembled WGS sequence"/>
</dbReference>
<dbReference type="EMBL" id="MOBN01000049">
    <property type="protein sequence ID" value="RON21429.1"/>
    <property type="molecule type" value="Genomic_DNA"/>
</dbReference>
<evidence type="ECO:0000313" key="1">
    <source>
        <dbReference type="EMBL" id="RON21429.1"/>
    </source>
</evidence>
<organism evidence="1 2">
    <name type="scientific">Pseudomonas lini</name>
    <dbReference type="NCBI Taxonomy" id="163011"/>
    <lineage>
        <taxon>Bacteria</taxon>
        <taxon>Pseudomonadati</taxon>
        <taxon>Pseudomonadota</taxon>
        <taxon>Gammaproteobacteria</taxon>
        <taxon>Pseudomonadales</taxon>
        <taxon>Pseudomonadaceae</taxon>
        <taxon>Pseudomonas</taxon>
    </lineage>
</organism>
<protein>
    <submittedName>
        <fullName evidence="1">Uncharacterized protein</fullName>
    </submittedName>
</protein>